<keyword evidence="1" id="KW-0175">Coiled coil</keyword>
<dbReference type="AlphaFoldDB" id="A0A841HU54"/>
<dbReference type="RefSeq" id="WP_184334755.1">
    <property type="nucleotide sequence ID" value="NZ_JACHHZ010000005.1"/>
</dbReference>
<dbReference type="SUPFAM" id="SSF51126">
    <property type="entry name" value="Pectin lyase-like"/>
    <property type="match status" value="1"/>
</dbReference>
<dbReference type="InterPro" id="IPR012332">
    <property type="entry name" value="Autotransporter_pectin_lyase_C"/>
</dbReference>
<comment type="caution">
    <text evidence="4">The sequence shown here is derived from an EMBL/GenBank/DDBJ whole genome shotgun (WGS) entry which is preliminary data.</text>
</comment>
<accession>A0A841HU54</accession>
<dbReference type="Proteomes" id="UP000588068">
    <property type="component" value="Unassembled WGS sequence"/>
</dbReference>
<gene>
    <name evidence="4" type="ORF">HNQ60_004265</name>
</gene>
<proteinExistence type="predicted"/>
<feature type="coiled-coil region" evidence="1">
    <location>
        <begin position="45"/>
        <end position="72"/>
    </location>
</feature>
<evidence type="ECO:0000256" key="1">
    <source>
        <dbReference type="SAM" id="Coils"/>
    </source>
</evidence>
<dbReference type="InterPro" id="IPR039448">
    <property type="entry name" value="Beta_helix"/>
</dbReference>
<evidence type="ECO:0000259" key="3">
    <source>
        <dbReference type="Pfam" id="PF13229"/>
    </source>
</evidence>
<dbReference type="InterPro" id="IPR011050">
    <property type="entry name" value="Pectin_lyase_fold/virulence"/>
</dbReference>
<keyword evidence="2" id="KW-0732">Signal</keyword>
<feature type="signal peptide" evidence="2">
    <location>
        <begin position="1"/>
        <end position="32"/>
    </location>
</feature>
<protein>
    <recommendedName>
        <fullName evidence="3">Right handed beta helix domain-containing protein</fullName>
    </recommendedName>
</protein>
<feature type="domain" description="Right handed beta helix" evidence="3">
    <location>
        <begin position="141"/>
        <end position="243"/>
    </location>
</feature>
<dbReference type="EMBL" id="JACHHZ010000005">
    <property type="protein sequence ID" value="MBB6095375.1"/>
    <property type="molecule type" value="Genomic_DNA"/>
</dbReference>
<sequence>MKRSVTREWGMASRVAVATMLSVCCLATTSVAATTEDDDVEATSFPQVERKVKNLRKRVRQLEADVAALQTQHLPVEAQVDCGSGGSVSDALAANAEGKGSLTIVVSGACAEAIRISRSDVTLRGASAGAALQGTSTSVFTVIVEGGASNVELQNLTISGSNTAALVATKGAHVIARNVTVQQSISGAMALDNGTLDVVGSTVRNNSQGAYAARGGVVTISGGTVESNQIGALAWKAGTVIFTSSLPELGAPGGAGPVVQANFNGVVARSGGFVEFADTTVQNNTQNGVVVDSGGTAHFFSALTGAGNRIAGNPANGIVASRNTSLVFSDLTNVITGNGRGIVCNGNPSYIVPPGFVVAGNTLGDILGCAP</sequence>
<reference evidence="4 5" key="1">
    <citation type="submission" date="2020-08" db="EMBL/GenBank/DDBJ databases">
        <title>Genomic Encyclopedia of Type Strains, Phase IV (KMG-IV): sequencing the most valuable type-strain genomes for metagenomic binning, comparative biology and taxonomic classification.</title>
        <authorList>
            <person name="Goeker M."/>
        </authorList>
    </citation>
    <scope>NUCLEOTIDE SEQUENCE [LARGE SCALE GENOMIC DNA]</scope>
    <source>
        <strain evidence="4 5">DSM 26723</strain>
    </source>
</reference>
<evidence type="ECO:0000313" key="4">
    <source>
        <dbReference type="EMBL" id="MBB6095375.1"/>
    </source>
</evidence>
<evidence type="ECO:0000313" key="5">
    <source>
        <dbReference type="Proteomes" id="UP000588068"/>
    </source>
</evidence>
<dbReference type="Pfam" id="PF13229">
    <property type="entry name" value="Beta_helix"/>
    <property type="match status" value="1"/>
</dbReference>
<keyword evidence="5" id="KW-1185">Reference proteome</keyword>
<feature type="chain" id="PRO_5032546760" description="Right handed beta helix domain-containing protein" evidence="2">
    <location>
        <begin position="33"/>
        <end position="371"/>
    </location>
</feature>
<evidence type="ECO:0000256" key="2">
    <source>
        <dbReference type="SAM" id="SignalP"/>
    </source>
</evidence>
<dbReference type="Gene3D" id="2.160.20.20">
    <property type="match status" value="1"/>
</dbReference>
<name>A0A841HU54_9GAMM</name>
<organism evidence="4 5">
    <name type="scientific">Povalibacter uvarum</name>
    <dbReference type="NCBI Taxonomy" id="732238"/>
    <lineage>
        <taxon>Bacteria</taxon>
        <taxon>Pseudomonadati</taxon>
        <taxon>Pseudomonadota</taxon>
        <taxon>Gammaproteobacteria</taxon>
        <taxon>Steroidobacterales</taxon>
        <taxon>Steroidobacteraceae</taxon>
        <taxon>Povalibacter</taxon>
    </lineage>
</organism>